<dbReference type="PANTHER" id="PTHR15004:SF0">
    <property type="entry name" value="GLUTAMYL-TRNA(GLN) AMIDOTRANSFERASE SUBUNIT C, MITOCHONDRIAL"/>
    <property type="match status" value="1"/>
</dbReference>
<dbReference type="Pfam" id="PF20978">
    <property type="entry name" value="Gta3"/>
    <property type="match status" value="1"/>
</dbReference>
<dbReference type="AlphaFoldDB" id="A0A8H3JAJ0"/>
<evidence type="ECO:0000259" key="2">
    <source>
        <dbReference type="Pfam" id="PF20978"/>
    </source>
</evidence>
<dbReference type="GO" id="GO:0005739">
    <property type="term" value="C:mitochondrion"/>
    <property type="evidence" value="ECO:0007669"/>
    <property type="project" value="TreeGrafter"/>
</dbReference>
<dbReference type="GO" id="GO:0006450">
    <property type="term" value="P:regulation of translational fidelity"/>
    <property type="evidence" value="ECO:0007669"/>
    <property type="project" value="InterPro"/>
</dbReference>
<dbReference type="Proteomes" id="UP000664203">
    <property type="component" value="Unassembled WGS sequence"/>
</dbReference>
<dbReference type="EMBL" id="CAJPDR010001168">
    <property type="protein sequence ID" value="CAF9943674.1"/>
    <property type="molecule type" value="Genomic_DNA"/>
</dbReference>
<dbReference type="GO" id="GO:0032543">
    <property type="term" value="P:mitochondrial translation"/>
    <property type="evidence" value="ECO:0007669"/>
    <property type="project" value="TreeGrafter"/>
</dbReference>
<comment type="caution">
    <text evidence="3">The sequence shown here is derived from an EMBL/GenBank/DDBJ whole genome shotgun (WGS) entry which is preliminary data.</text>
</comment>
<dbReference type="SUPFAM" id="SSF141000">
    <property type="entry name" value="Glu-tRNAGln amidotransferase C subunit"/>
    <property type="match status" value="1"/>
</dbReference>
<evidence type="ECO:0000313" key="3">
    <source>
        <dbReference type="EMBL" id="CAF9943674.1"/>
    </source>
</evidence>
<feature type="domain" description="Glutamyl-tRNA amidotransferase complex subunit Gta3" evidence="2">
    <location>
        <begin position="77"/>
        <end position="133"/>
    </location>
</feature>
<protein>
    <recommendedName>
        <fullName evidence="2">Glutamyl-tRNA amidotransferase complex subunit Gta3 domain-containing protein</fullName>
    </recommendedName>
</protein>
<dbReference type="InterPro" id="IPR049545">
    <property type="entry name" value="Gta3_dom"/>
</dbReference>
<accession>A0A8H3JAJ0</accession>
<dbReference type="GO" id="GO:0070681">
    <property type="term" value="P:glutaminyl-tRNAGln biosynthesis via transamidation"/>
    <property type="evidence" value="ECO:0007669"/>
    <property type="project" value="TreeGrafter"/>
</dbReference>
<dbReference type="OrthoDB" id="5522061at2759"/>
<dbReference type="InterPro" id="IPR003837">
    <property type="entry name" value="GatC"/>
</dbReference>
<dbReference type="PANTHER" id="PTHR15004">
    <property type="entry name" value="GLUTAMYL-TRNA(GLN) AMIDOTRANSFERASE SUBUNIT C, MITOCHONDRIAL"/>
    <property type="match status" value="1"/>
</dbReference>
<evidence type="ECO:0000313" key="4">
    <source>
        <dbReference type="Proteomes" id="UP000664203"/>
    </source>
</evidence>
<proteinExistence type="predicted"/>
<evidence type="ECO:0000256" key="1">
    <source>
        <dbReference type="SAM" id="MobiDB-lite"/>
    </source>
</evidence>
<sequence length="213" mass="23659">MHIATTSSLSETCAMMQKQWLRIVFARKIHPFPTANASVKRTLSSTTKPPSDDLETFLAKPSWSVKSLFTSLDPASSPTPPITQKQLHHLLRLSALPLPTSLAEESRMIADLQSQLQFVRAIQEVDTEGVEPLVALRDETEEGEKEGTIGLEEMREELEKEEVVGMRGRIVRRKGKEANGKEKGAKEEGGDLDLLAQAPRRLGRYVVVDTAKD</sequence>
<name>A0A8H3JAJ0_9LECA</name>
<reference evidence="3" key="1">
    <citation type="submission" date="2021-03" db="EMBL/GenBank/DDBJ databases">
        <authorList>
            <person name="Tagirdzhanova G."/>
        </authorList>
    </citation>
    <scope>NUCLEOTIDE SEQUENCE</scope>
</reference>
<dbReference type="InterPro" id="IPR036113">
    <property type="entry name" value="Asp/Glu-ADT_sf_sub_c"/>
</dbReference>
<keyword evidence="4" id="KW-1185">Reference proteome</keyword>
<organism evidence="3 4">
    <name type="scientific">Alectoria fallacina</name>
    <dbReference type="NCBI Taxonomy" id="1903189"/>
    <lineage>
        <taxon>Eukaryota</taxon>
        <taxon>Fungi</taxon>
        <taxon>Dikarya</taxon>
        <taxon>Ascomycota</taxon>
        <taxon>Pezizomycotina</taxon>
        <taxon>Lecanoromycetes</taxon>
        <taxon>OSLEUM clade</taxon>
        <taxon>Lecanoromycetidae</taxon>
        <taxon>Lecanorales</taxon>
        <taxon>Lecanorineae</taxon>
        <taxon>Parmeliaceae</taxon>
        <taxon>Alectoria</taxon>
    </lineage>
</organism>
<feature type="region of interest" description="Disordered" evidence="1">
    <location>
        <begin position="173"/>
        <end position="194"/>
    </location>
</feature>
<feature type="compositionally biased region" description="Basic and acidic residues" evidence="1">
    <location>
        <begin position="176"/>
        <end position="189"/>
    </location>
</feature>
<dbReference type="GO" id="GO:0030956">
    <property type="term" value="C:glutamyl-tRNA(Gln) amidotransferase complex"/>
    <property type="evidence" value="ECO:0007669"/>
    <property type="project" value="TreeGrafter"/>
</dbReference>
<gene>
    <name evidence="3" type="ORF">ALECFALPRED_000924</name>
</gene>